<evidence type="ECO:0000256" key="1">
    <source>
        <dbReference type="SAM" id="MobiDB-lite"/>
    </source>
</evidence>
<evidence type="ECO:0000313" key="2">
    <source>
        <dbReference type="EMBL" id="KAK2158325.1"/>
    </source>
</evidence>
<feature type="compositionally biased region" description="Basic and acidic residues" evidence="1">
    <location>
        <begin position="82"/>
        <end position="96"/>
    </location>
</feature>
<name>A0AAD9JU89_RIDPI</name>
<accession>A0AAD9JU89</accession>
<dbReference type="Proteomes" id="UP001209878">
    <property type="component" value="Unassembled WGS sequence"/>
</dbReference>
<dbReference type="EMBL" id="JAODUO010001807">
    <property type="protein sequence ID" value="KAK2158325.1"/>
    <property type="molecule type" value="Genomic_DNA"/>
</dbReference>
<evidence type="ECO:0000313" key="3">
    <source>
        <dbReference type="Proteomes" id="UP001209878"/>
    </source>
</evidence>
<sequence length="96" mass="11548">MGRRRTNQGESLKRIYFNPRHTGSYGGDDRLRRAANTPGNATTRWLREQDTYTLHKPVRYRFKRRRVVVGGQHQQSNLKKIQQRDDLSTYRDRRVF</sequence>
<dbReference type="AlphaFoldDB" id="A0AAD9JU89"/>
<comment type="caution">
    <text evidence="2">The sequence shown here is derived from an EMBL/GenBank/DDBJ whole genome shotgun (WGS) entry which is preliminary data.</text>
</comment>
<keyword evidence="3" id="KW-1185">Reference proteome</keyword>
<gene>
    <name evidence="2" type="ORF">NP493_1808g00019</name>
</gene>
<organism evidence="2 3">
    <name type="scientific">Ridgeia piscesae</name>
    <name type="common">Tubeworm</name>
    <dbReference type="NCBI Taxonomy" id="27915"/>
    <lineage>
        <taxon>Eukaryota</taxon>
        <taxon>Metazoa</taxon>
        <taxon>Spiralia</taxon>
        <taxon>Lophotrochozoa</taxon>
        <taxon>Annelida</taxon>
        <taxon>Polychaeta</taxon>
        <taxon>Sedentaria</taxon>
        <taxon>Canalipalpata</taxon>
        <taxon>Sabellida</taxon>
        <taxon>Siboglinidae</taxon>
        <taxon>Ridgeia</taxon>
    </lineage>
</organism>
<reference evidence="2" key="1">
    <citation type="journal article" date="2023" name="Mol. Biol. Evol.">
        <title>Third-Generation Sequencing Reveals the Adaptive Role of the Epigenome in Three Deep-Sea Polychaetes.</title>
        <authorList>
            <person name="Perez M."/>
            <person name="Aroh O."/>
            <person name="Sun Y."/>
            <person name="Lan Y."/>
            <person name="Juniper S.K."/>
            <person name="Young C.R."/>
            <person name="Angers B."/>
            <person name="Qian P.Y."/>
        </authorList>
    </citation>
    <scope>NUCLEOTIDE SEQUENCE</scope>
    <source>
        <strain evidence="2">R07B-5</strain>
    </source>
</reference>
<feature type="region of interest" description="Disordered" evidence="1">
    <location>
        <begin position="1"/>
        <end position="32"/>
    </location>
</feature>
<feature type="region of interest" description="Disordered" evidence="1">
    <location>
        <begin position="70"/>
        <end position="96"/>
    </location>
</feature>
<proteinExistence type="predicted"/>
<protein>
    <submittedName>
        <fullName evidence="2">Uncharacterized protein</fullName>
    </submittedName>
</protein>